<keyword evidence="2" id="KW-1185">Reference proteome</keyword>
<comment type="caution">
    <text evidence="1">The sequence shown here is derived from an EMBL/GenBank/DDBJ whole genome shotgun (WGS) entry which is preliminary data.</text>
</comment>
<dbReference type="STRING" id="37992.A0A4Z0YA97"/>
<sequence>MNVTGNSVTVEVPAGAAINGIGMVPGGASFSLSRGGATALQGTSPMKIFDHCPYGIYNFNPYSATVPAKEETNPYLKDTLRISMVFTLAHAGQLALRLPLRLPRSLIESFMLKQPQLLEEQWHLMEYRELVCFPIY</sequence>
<name>A0A4Z0YA97_9PEZI</name>
<gene>
    <name evidence="1" type="ORF">E0Z10_g10933</name>
</gene>
<dbReference type="Proteomes" id="UP000297716">
    <property type="component" value="Unassembled WGS sequence"/>
</dbReference>
<dbReference type="EMBL" id="SKBN01000532">
    <property type="protein sequence ID" value="TGJ75900.1"/>
    <property type="molecule type" value="Genomic_DNA"/>
</dbReference>
<evidence type="ECO:0000313" key="2">
    <source>
        <dbReference type="Proteomes" id="UP000297716"/>
    </source>
</evidence>
<protein>
    <submittedName>
        <fullName evidence="1">Uncharacterized protein</fullName>
    </submittedName>
</protein>
<dbReference type="AlphaFoldDB" id="A0A4Z0YA97"/>
<reference evidence="1 2" key="1">
    <citation type="submission" date="2019-03" db="EMBL/GenBank/DDBJ databases">
        <title>Draft genome sequence of Xylaria hypoxylon DSM 108379, a ubiquitous saprotrophic-parasitic fungi on hardwood.</title>
        <authorList>
            <person name="Buettner E."/>
            <person name="Leonhardt S."/>
            <person name="Gebauer A.M."/>
            <person name="Liers C."/>
            <person name="Hofrichter M."/>
            <person name="Kellner H."/>
        </authorList>
    </citation>
    <scope>NUCLEOTIDE SEQUENCE [LARGE SCALE GENOMIC DNA]</scope>
    <source>
        <strain evidence="1 2">DSM 108379</strain>
    </source>
</reference>
<accession>A0A4Z0YA97</accession>
<evidence type="ECO:0000313" key="1">
    <source>
        <dbReference type="EMBL" id="TGJ75900.1"/>
    </source>
</evidence>
<proteinExistence type="predicted"/>
<organism evidence="1 2">
    <name type="scientific">Xylaria hypoxylon</name>
    <dbReference type="NCBI Taxonomy" id="37992"/>
    <lineage>
        <taxon>Eukaryota</taxon>
        <taxon>Fungi</taxon>
        <taxon>Dikarya</taxon>
        <taxon>Ascomycota</taxon>
        <taxon>Pezizomycotina</taxon>
        <taxon>Sordariomycetes</taxon>
        <taxon>Xylariomycetidae</taxon>
        <taxon>Xylariales</taxon>
        <taxon>Xylariaceae</taxon>
        <taxon>Xylaria</taxon>
    </lineage>
</organism>